<dbReference type="Pfam" id="PF13413">
    <property type="entry name" value="HTH_25"/>
    <property type="match status" value="1"/>
</dbReference>
<keyword evidence="4" id="KW-1185">Reference proteome</keyword>
<keyword evidence="1" id="KW-1133">Transmembrane helix</keyword>
<evidence type="ECO:0000313" key="4">
    <source>
        <dbReference type="Proteomes" id="UP000325122"/>
    </source>
</evidence>
<evidence type="ECO:0000259" key="2">
    <source>
        <dbReference type="Pfam" id="PF13464"/>
    </source>
</evidence>
<accession>A0A5M6ZGU5</accession>
<keyword evidence="1" id="KW-0472">Membrane</keyword>
<gene>
    <name evidence="3" type="ORF">F1654_11125</name>
</gene>
<dbReference type="Proteomes" id="UP000325122">
    <property type="component" value="Unassembled WGS sequence"/>
</dbReference>
<protein>
    <submittedName>
        <fullName evidence="3">DUF4115 domain-containing protein</fullName>
    </submittedName>
</protein>
<dbReference type="Gene3D" id="1.10.260.40">
    <property type="entry name" value="lambda repressor-like DNA-binding domains"/>
    <property type="match status" value="1"/>
</dbReference>
<sequence>MGKLDTSLANTAYVPMDAVFSPPVCGSEDEAGMTLGERLREARVRAELTLDSAASQTRIKRDYLEALESMDPRGLPSRAYAVGYLRTYSAFLGLDAAGCIDQFKREVECETGRSQPTAPQEKREIRLPRGTIGTAAILIAVVAMAGWYGHYISQRETLTAASQPMEALISAEANAEARIPRAPARPDEIWAGLPGPRSAGAVVLEAGAPVHLEVRDASGRILVSRLLEPGDIYRAPDEPGLVISASDAGAVLIRAAGRPLGALGERGEALDNAPVSEFLLAAMSGQGGR</sequence>
<dbReference type="PANTHER" id="PTHR34475">
    <property type="match status" value="1"/>
</dbReference>
<keyword evidence="1" id="KW-0812">Transmembrane</keyword>
<reference evidence="3 4" key="1">
    <citation type="submission" date="2019-09" db="EMBL/GenBank/DDBJ databases">
        <authorList>
            <person name="Kevbrin V."/>
            <person name="Grouzdev D.S."/>
        </authorList>
    </citation>
    <scope>NUCLEOTIDE SEQUENCE [LARGE SCALE GENOMIC DNA]</scope>
    <source>
        <strain evidence="3 4">G-192</strain>
    </source>
</reference>
<dbReference type="EMBL" id="VWOJ01000003">
    <property type="protein sequence ID" value="KAA5802368.1"/>
    <property type="molecule type" value="Genomic_DNA"/>
</dbReference>
<dbReference type="Pfam" id="PF13464">
    <property type="entry name" value="RodZ_C"/>
    <property type="match status" value="1"/>
</dbReference>
<dbReference type="GO" id="GO:0003677">
    <property type="term" value="F:DNA binding"/>
    <property type="evidence" value="ECO:0007669"/>
    <property type="project" value="InterPro"/>
</dbReference>
<feature type="domain" description="Cytoskeleton protein RodZ-like C-terminal" evidence="2">
    <location>
        <begin position="203"/>
        <end position="267"/>
    </location>
</feature>
<dbReference type="PANTHER" id="PTHR34475:SF1">
    <property type="entry name" value="CYTOSKELETON PROTEIN RODZ"/>
    <property type="match status" value="1"/>
</dbReference>
<dbReference type="InterPro" id="IPR050400">
    <property type="entry name" value="Bact_Cytoskel_RodZ"/>
</dbReference>
<organism evidence="3 4">
    <name type="scientific">Alkalicaulis satelles</name>
    <dbReference type="NCBI Taxonomy" id="2609175"/>
    <lineage>
        <taxon>Bacteria</taxon>
        <taxon>Pseudomonadati</taxon>
        <taxon>Pseudomonadota</taxon>
        <taxon>Alphaproteobacteria</taxon>
        <taxon>Maricaulales</taxon>
        <taxon>Maricaulaceae</taxon>
        <taxon>Alkalicaulis</taxon>
    </lineage>
</organism>
<proteinExistence type="predicted"/>
<feature type="transmembrane region" description="Helical" evidence="1">
    <location>
        <begin position="130"/>
        <end position="149"/>
    </location>
</feature>
<dbReference type="InterPro" id="IPR010982">
    <property type="entry name" value="Lambda_DNA-bd_dom_sf"/>
</dbReference>
<dbReference type="AlphaFoldDB" id="A0A5M6ZGU5"/>
<dbReference type="InterPro" id="IPR025194">
    <property type="entry name" value="RodZ-like_C"/>
</dbReference>
<evidence type="ECO:0000313" key="3">
    <source>
        <dbReference type="EMBL" id="KAA5802368.1"/>
    </source>
</evidence>
<evidence type="ECO:0000256" key="1">
    <source>
        <dbReference type="SAM" id="Phobius"/>
    </source>
</evidence>
<comment type="caution">
    <text evidence="3">The sequence shown here is derived from an EMBL/GenBank/DDBJ whole genome shotgun (WGS) entry which is preliminary data.</text>
</comment>
<name>A0A5M6ZGU5_9PROT</name>